<keyword evidence="3" id="KW-1185">Reference proteome</keyword>
<reference evidence="2" key="1">
    <citation type="journal article" date="2014" name="Int. J. Syst. Evol. Microbiol.">
        <title>Complete genome sequence of Corynebacterium casei LMG S-19264T (=DSM 44701T), isolated from a smear-ripened cheese.</title>
        <authorList>
            <consortium name="US DOE Joint Genome Institute (JGI-PGF)"/>
            <person name="Walter F."/>
            <person name="Albersmeier A."/>
            <person name="Kalinowski J."/>
            <person name="Ruckert C."/>
        </authorList>
    </citation>
    <scope>NUCLEOTIDE SEQUENCE</scope>
    <source>
        <strain evidence="2">CGMCC 4.7308</strain>
    </source>
</reference>
<keyword evidence="1" id="KW-0812">Transmembrane</keyword>
<protein>
    <submittedName>
        <fullName evidence="2">Uncharacterized protein</fullName>
    </submittedName>
</protein>
<keyword evidence="1" id="KW-0472">Membrane</keyword>
<dbReference type="AlphaFoldDB" id="A0A917TEJ9"/>
<keyword evidence="1" id="KW-1133">Transmembrane helix</keyword>
<proteinExistence type="predicted"/>
<reference evidence="2" key="2">
    <citation type="submission" date="2020-09" db="EMBL/GenBank/DDBJ databases">
        <authorList>
            <person name="Sun Q."/>
            <person name="Zhou Y."/>
        </authorList>
    </citation>
    <scope>NUCLEOTIDE SEQUENCE</scope>
    <source>
        <strain evidence="2">CGMCC 4.7308</strain>
    </source>
</reference>
<accession>A0A917TEJ9</accession>
<evidence type="ECO:0000313" key="3">
    <source>
        <dbReference type="Proteomes" id="UP000655208"/>
    </source>
</evidence>
<dbReference type="Proteomes" id="UP000655208">
    <property type="component" value="Unassembled WGS sequence"/>
</dbReference>
<gene>
    <name evidence="2" type="ORF">GCM10011594_42410</name>
</gene>
<evidence type="ECO:0000256" key="1">
    <source>
        <dbReference type="SAM" id="Phobius"/>
    </source>
</evidence>
<feature type="transmembrane region" description="Helical" evidence="1">
    <location>
        <begin position="6"/>
        <end position="31"/>
    </location>
</feature>
<organism evidence="2 3">
    <name type="scientific">Nakamurella endophytica</name>
    <dbReference type="NCBI Taxonomy" id="1748367"/>
    <lineage>
        <taxon>Bacteria</taxon>
        <taxon>Bacillati</taxon>
        <taxon>Actinomycetota</taxon>
        <taxon>Actinomycetes</taxon>
        <taxon>Nakamurellales</taxon>
        <taxon>Nakamurellaceae</taxon>
        <taxon>Nakamurella</taxon>
    </lineage>
</organism>
<sequence length="59" mass="6245">MFVPMIVVWILAIWGACALLVGVGAVVGVWAERHQRGLKLDAAVGRILACLDEPMDAAA</sequence>
<name>A0A917TEJ9_9ACTN</name>
<evidence type="ECO:0000313" key="2">
    <source>
        <dbReference type="EMBL" id="GGM17810.1"/>
    </source>
</evidence>
<dbReference type="EMBL" id="BMNA01000018">
    <property type="protein sequence ID" value="GGM17810.1"/>
    <property type="molecule type" value="Genomic_DNA"/>
</dbReference>
<comment type="caution">
    <text evidence="2">The sequence shown here is derived from an EMBL/GenBank/DDBJ whole genome shotgun (WGS) entry which is preliminary data.</text>
</comment>